<keyword evidence="8" id="KW-0496">Mitochondrion</keyword>
<dbReference type="EC" id="1.2.4.4" evidence="9"/>
<dbReference type="Gene3D" id="3.40.50.970">
    <property type="match status" value="1"/>
</dbReference>
<keyword evidence="5" id="KW-0809">Transit peptide</keyword>
<dbReference type="EMBL" id="JARKHS020006714">
    <property type="protein sequence ID" value="KAK8782381.1"/>
    <property type="molecule type" value="Genomic_DNA"/>
</dbReference>
<dbReference type="GO" id="GO:0046872">
    <property type="term" value="F:metal ion binding"/>
    <property type="evidence" value="ECO:0007669"/>
    <property type="project" value="UniProtKB-KW"/>
</dbReference>
<reference evidence="11 12" key="1">
    <citation type="journal article" date="2023" name="Arcadia Sci">
        <title>De novo assembly of a long-read Amblyomma americanum tick genome.</title>
        <authorList>
            <person name="Chou S."/>
            <person name="Poskanzer K.E."/>
            <person name="Rollins M."/>
            <person name="Thuy-Boun P.S."/>
        </authorList>
    </citation>
    <scope>NUCLEOTIDE SEQUENCE [LARGE SCALE GENOMIC DNA]</scope>
    <source>
        <strain evidence="11">F_SG_1</strain>
        <tissue evidence="11">Salivary glands</tissue>
    </source>
</reference>
<dbReference type="InterPro" id="IPR001017">
    <property type="entry name" value="DH_E1"/>
</dbReference>
<comment type="subcellular location">
    <subcellularLocation>
        <location evidence="2">Mitochondrion matrix</location>
    </subcellularLocation>
</comment>
<name>A0AAQ4F683_AMBAM</name>
<gene>
    <name evidence="11" type="ORF">V5799_016280</name>
</gene>
<dbReference type="FunFam" id="3.40.50.970:FF:000015">
    <property type="entry name" value="2-oxoisovalerate dehydrogenase subunit alpha"/>
    <property type="match status" value="1"/>
</dbReference>
<keyword evidence="9" id="KW-0786">Thiamine pyrophosphate</keyword>
<evidence type="ECO:0000313" key="11">
    <source>
        <dbReference type="EMBL" id="KAK8782381.1"/>
    </source>
</evidence>
<evidence type="ECO:0000256" key="7">
    <source>
        <dbReference type="ARBA" id="ARBA00023002"/>
    </source>
</evidence>
<dbReference type="PANTHER" id="PTHR43380">
    <property type="entry name" value="2-OXOISOVALERATE DEHYDROGENASE SUBUNIT ALPHA, MITOCHONDRIAL"/>
    <property type="match status" value="1"/>
</dbReference>
<keyword evidence="12" id="KW-1185">Reference proteome</keyword>
<evidence type="ECO:0000256" key="1">
    <source>
        <dbReference type="ARBA" id="ARBA00001964"/>
    </source>
</evidence>
<evidence type="ECO:0000256" key="4">
    <source>
        <dbReference type="ARBA" id="ARBA00022723"/>
    </source>
</evidence>
<dbReference type="PANTHER" id="PTHR43380:SF1">
    <property type="entry name" value="2-OXOISOVALERATE DEHYDROGENASE SUBUNIT ALPHA, MITOCHONDRIAL"/>
    <property type="match status" value="1"/>
</dbReference>
<evidence type="ECO:0000256" key="8">
    <source>
        <dbReference type="ARBA" id="ARBA00023128"/>
    </source>
</evidence>
<sequence>MYGRLFATVRHGILRPKMPQRWLSSSQLIPFHRLFDDCQSATATRRFHFVPLIKRARVRCPAATLICGGDMYLLHAQPRTVVTEAESSFQAPALMHRRMPTTSKMEFVPANAHDGIPMYSILNKDGTIADGAEDPKLDKDLLLRMYTKMVQMNVIDHIMYESQRQGRISFYMTHYGEEGVLIGSAAALDDKDLVYVQYREYGVLLWRGFTVNQTMQQCYSTMYDYGKGRQMPIHYGSTQHHFVTVSSTLATQMPQAVGTAYAYKMSQKKQCVACYFGDGAASEGDAHAAFNFAGTLGVPIIFICRNNGYAISTPTHEQYSCDGIAARGPSYGLTTIRVDGQDIFAMYQAMQESRRFVMEEQKPILIEAMTYRIGHHSTSDDSTAYRSVDEVRTWDEQGHPITRLRHYLMDRGYWTEQQDKEIKAAFKKEVLQTIKDVEKVLKPPVSDLFTDVYKDMPPHLEEQMKYMLGHVKEYKEQYPVDLFAKEQS</sequence>
<dbReference type="SUPFAM" id="SSF52518">
    <property type="entry name" value="Thiamin diphosphate-binding fold (THDP-binding)"/>
    <property type="match status" value="1"/>
</dbReference>
<protein>
    <recommendedName>
        <fullName evidence="9">2-oxoisovalerate dehydrogenase subunit alpha</fullName>
        <ecNumber evidence="9">1.2.4.4</ecNumber>
    </recommendedName>
    <alternativeName>
        <fullName evidence="9">Branched-chain alpha-keto acid dehydrogenase E1 component alpha chain</fullName>
    </alternativeName>
</protein>
<dbReference type="Pfam" id="PF00676">
    <property type="entry name" value="E1_dh"/>
    <property type="match status" value="1"/>
</dbReference>
<proteinExistence type="inferred from homology"/>
<keyword evidence="4" id="KW-0479">Metal-binding</keyword>
<evidence type="ECO:0000256" key="9">
    <source>
        <dbReference type="RuleBase" id="RU365014"/>
    </source>
</evidence>
<dbReference type="GO" id="GO:0003863">
    <property type="term" value="F:branched-chain 2-oxo acid dehydrogenase activity"/>
    <property type="evidence" value="ECO:0007669"/>
    <property type="project" value="UniProtKB-EC"/>
</dbReference>
<comment type="caution">
    <text evidence="11">The sequence shown here is derived from an EMBL/GenBank/DDBJ whole genome shotgun (WGS) entry which is preliminary data.</text>
</comment>
<keyword evidence="6" id="KW-0630">Potassium</keyword>
<feature type="domain" description="Dehydrogenase E1 component" evidence="10">
    <location>
        <begin position="147"/>
        <end position="444"/>
    </location>
</feature>
<comment type="similarity">
    <text evidence="3 9">Belongs to the BCKDHA family.</text>
</comment>
<evidence type="ECO:0000313" key="12">
    <source>
        <dbReference type="Proteomes" id="UP001321473"/>
    </source>
</evidence>
<dbReference type="InterPro" id="IPR029061">
    <property type="entry name" value="THDP-binding"/>
</dbReference>
<dbReference type="CDD" id="cd02000">
    <property type="entry name" value="TPP_E1_PDC_ADC_BCADC"/>
    <property type="match status" value="1"/>
</dbReference>
<evidence type="ECO:0000259" key="10">
    <source>
        <dbReference type="Pfam" id="PF00676"/>
    </source>
</evidence>
<dbReference type="GO" id="GO:0009083">
    <property type="term" value="P:branched-chain amino acid catabolic process"/>
    <property type="evidence" value="ECO:0007669"/>
    <property type="project" value="TreeGrafter"/>
</dbReference>
<comment type="catalytic activity">
    <reaction evidence="9">
        <text>N(6)-[(R)-lipoyl]-L-lysyl-[protein] + 3-methyl-2-oxobutanoate + H(+) = N(6)-[(R)-S(8)-2-methylpropanoyldihydrolipoyl]-L-lysyl-[protein] + CO2</text>
        <dbReference type="Rhea" id="RHEA:13457"/>
        <dbReference type="Rhea" id="RHEA-COMP:10474"/>
        <dbReference type="Rhea" id="RHEA-COMP:10497"/>
        <dbReference type="ChEBI" id="CHEBI:11851"/>
        <dbReference type="ChEBI" id="CHEBI:15378"/>
        <dbReference type="ChEBI" id="CHEBI:16526"/>
        <dbReference type="ChEBI" id="CHEBI:83099"/>
        <dbReference type="ChEBI" id="CHEBI:83142"/>
        <dbReference type="EC" id="1.2.4.4"/>
    </reaction>
</comment>
<dbReference type="AlphaFoldDB" id="A0AAQ4F683"/>
<dbReference type="Proteomes" id="UP001321473">
    <property type="component" value="Unassembled WGS sequence"/>
</dbReference>
<evidence type="ECO:0000256" key="6">
    <source>
        <dbReference type="ARBA" id="ARBA00022958"/>
    </source>
</evidence>
<evidence type="ECO:0000256" key="5">
    <source>
        <dbReference type="ARBA" id="ARBA00022946"/>
    </source>
</evidence>
<dbReference type="InterPro" id="IPR050771">
    <property type="entry name" value="Alpha-ketoacid_DH_E1_comp"/>
</dbReference>
<evidence type="ECO:0000256" key="2">
    <source>
        <dbReference type="ARBA" id="ARBA00004305"/>
    </source>
</evidence>
<evidence type="ECO:0000256" key="3">
    <source>
        <dbReference type="ARBA" id="ARBA00008646"/>
    </source>
</evidence>
<accession>A0AAQ4F683</accession>
<dbReference type="GO" id="GO:0005759">
    <property type="term" value="C:mitochondrial matrix"/>
    <property type="evidence" value="ECO:0007669"/>
    <property type="project" value="UniProtKB-SubCell"/>
</dbReference>
<keyword evidence="7 9" id="KW-0560">Oxidoreductase</keyword>
<organism evidence="11 12">
    <name type="scientific">Amblyomma americanum</name>
    <name type="common">Lone star tick</name>
    <dbReference type="NCBI Taxonomy" id="6943"/>
    <lineage>
        <taxon>Eukaryota</taxon>
        <taxon>Metazoa</taxon>
        <taxon>Ecdysozoa</taxon>
        <taxon>Arthropoda</taxon>
        <taxon>Chelicerata</taxon>
        <taxon>Arachnida</taxon>
        <taxon>Acari</taxon>
        <taxon>Parasitiformes</taxon>
        <taxon>Ixodida</taxon>
        <taxon>Ixodoidea</taxon>
        <taxon>Ixodidae</taxon>
        <taxon>Amblyomminae</taxon>
        <taxon>Amblyomma</taxon>
    </lineage>
</organism>
<comment type="function">
    <text evidence="9">The branched-chain alpha-keto dehydrogenase complex catalyzes the overall conversion of alpha-keto acids to acyl-CoA and CO(2). It contains multiple copies of three enzymatic components: branched-chain alpha-keto acid decarboxylase (E1), lipoamide acyltransferase (E2) and lipoamide dehydrogenase (E3).</text>
</comment>
<comment type="cofactor">
    <cofactor evidence="1 9">
        <name>thiamine diphosphate</name>
        <dbReference type="ChEBI" id="CHEBI:58937"/>
    </cofactor>
</comment>